<dbReference type="Proteomes" id="UP001341281">
    <property type="component" value="Chromosome 09"/>
</dbReference>
<proteinExistence type="predicted"/>
<protein>
    <recommendedName>
        <fullName evidence="3">Reverse transcriptase domain-containing protein</fullName>
    </recommendedName>
</protein>
<accession>A0AAQ3UQU3</accession>
<gene>
    <name evidence="1" type="ORF">U9M48_040565</name>
</gene>
<keyword evidence="2" id="KW-1185">Reference proteome</keyword>
<name>A0AAQ3UQU3_PASNO</name>
<sequence>MWFCLLNVSYKIFTKVATNMLSHNILEGVVIIHEAIHELHRKKQGGVILKLDFKKAYDKVG</sequence>
<organism evidence="1 2">
    <name type="scientific">Paspalum notatum var. saurae</name>
    <dbReference type="NCBI Taxonomy" id="547442"/>
    <lineage>
        <taxon>Eukaryota</taxon>
        <taxon>Viridiplantae</taxon>
        <taxon>Streptophyta</taxon>
        <taxon>Embryophyta</taxon>
        <taxon>Tracheophyta</taxon>
        <taxon>Spermatophyta</taxon>
        <taxon>Magnoliopsida</taxon>
        <taxon>Liliopsida</taxon>
        <taxon>Poales</taxon>
        <taxon>Poaceae</taxon>
        <taxon>PACMAD clade</taxon>
        <taxon>Panicoideae</taxon>
        <taxon>Andropogonodae</taxon>
        <taxon>Paspaleae</taxon>
        <taxon>Paspalinae</taxon>
        <taxon>Paspalum</taxon>
    </lineage>
</organism>
<dbReference type="EMBL" id="CP144753">
    <property type="protein sequence ID" value="WVZ94700.1"/>
    <property type="molecule type" value="Genomic_DNA"/>
</dbReference>
<reference evidence="1 2" key="1">
    <citation type="submission" date="2024-02" db="EMBL/GenBank/DDBJ databases">
        <title>High-quality chromosome-scale genome assembly of Pensacola bahiagrass (Paspalum notatum Flugge var. saurae).</title>
        <authorList>
            <person name="Vega J.M."/>
            <person name="Podio M."/>
            <person name="Orjuela J."/>
            <person name="Siena L.A."/>
            <person name="Pessino S.C."/>
            <person name="Combes M.C."/>
            <person name="Mariac C."/>
            <person name="Albertini E."/>
            <person name="Pupilli F."/>
            <person name="Ortiz J.P.A."/>
            <person name="Leblanc O."/>
        </authorList>
    </citation>
    <scope>NUCLEOTIDE SEQUENCE [LARGE SCALE GENOMIC DNA]</scope>
    <source>
        <strain evidence="1">R1</strain>
        <tissue evidence="1">Leaf</tissue>
    </source>
</reference>
<evidence type="ECO:0000313" key="1">
    <source>
        <dbReference type="EMBL" id="WVZ94700.1"/>
    </source>
</evidence>
<evidence type="ECO:0000313" key="2">
    <source>
        <dbReference type="Proteomes" id="UP001341281"/>
    </source>
</evidence>
<dbReference type="AlphaFoldDB" id="A0AAQ3UQU3"/>
<evidence type="ECO:0008006" key="3">
    <source>
        <dbReference type="Google" id="ProtNLM"/>
    </source>
</evidence>